<name>A0ABS4EE46_9FIRM</name>
<dbReference type="Gene3D" id="3.90.1310.10">
    <property type="entry name" value="Penicillin-binding protein 2a (Domain 2)"/>
    <property type="match status" value="2"/>
</dbReference>
<feature type="region of interest" description="Disordered" evidence="12">
    <location>
        <begin position="960"/>
        <end position="993"/>
    </location>
</feature>
<protein>
    <submittedName>
        <fullName evidence="16">Penicillin-binding protein 2</fullName>
    </submittedName>
</protein>
<feature type="domain" description="Penicillin-binding protein dimerisation" evidence="15">
    <location>
        <begin position="53"/>
        <end position="365"/>
    </location>
</feature>
<evidence type="ECO:0000256" key="13">
    <source>
        <dbReference type="SAM" id="Phobius"/>
    </source>
</evidence>
<dbReference type="RefSeq" id="WP_209457555.1">
    <property type="nucleotide sequence ID" value="NZ_BAAACS010000017.1"/>
</dbReference>
<evidence type="ECO:0000313" key="16">
    <source>
        <dbReference type="EMBL" id="MBP1856223.1"/>
    </source>
</evidence>
<feature type="coiled-coil region" evidence="11">
    <location>
        <begin position="816"/>
        <end position="869"/>
    </location>
</feature>
<comment type="caution">
    <text evidence="16">The sequence shown here is derived from an EMBL/GenBank/DDBJ whole genome shotgun (WGS) entry which is preliminary data.</text>
</comment>
<keyword evidence="5 13" id="KW-0812">Transmembrane</keyword>
<dbReference type="Pfam" id="PF03717">
    <property type="entry name" value="PBP_dimer"/>
    <property type="match status" value="1"/>
</dbReference>
<evidence type="ECO:0000259" key="14">
    <source>
        <dbReference type="Pfam" id="PF00905"/>
    </source>
</evidence>
<dbReference type="EMBL" id="JAGGJX010000007">
    <property type="protein sequence ID" value="MBP1856223.1"/>
    <property type="molecule type" value="Genomic_DNA"/>
</dbReference>
<reference evidence="16 17" key="1">
    <citation type="submission" date="2021-03" db="EMBL/GenBank/DDBJ databases">
        <title>Genomic Encyclopedia of Type Strains, Phase IV (KMG-IV): sequencing the most valuable type-strain genomes for metagenomic binning, comparative biology and taxonomic classification.</title>
        <authorList>
            <person name="Goeker M."/>
        </authorList>
    </citation>
    <scope>NUCLEOTIDE SEQUENCE [LARGE SCALE GENOMIC DNA]</scope>
    <source>
        <strain evidence="16 17">DSM 1289</strain>
    </source>
</reference>
<dbReference type="InterPro" id="IPR012338">
    <property type="entry name" value="Beta-lactam/transpept-like"/>
</dbReference>
<evidence type="ECO:0000313" key="17">
    <source>
        <dbReference type="Proteomes" id="UP000767291"/>
    </source>
</evidence>
<sequence>MDENKQIDRLSTIKKIIIIVFIIIFAKILYMTTFKHAHYSELAENKTYKKLLIEAPRGEIRDRYGRLLAGNKNLFTVQISGNDLNKNGEEKANEISLRLIELLEKNNEEYVDEFPIYVENGKYFYTFDRNINEYKKENNIPLKYNAKKSFYFLVDKAIKDGVLTSSERDLEPVKLQQKLNENGYYPPILVKTWTFTDQRDKKDWLESYKIKDNIPSAREAFVEIRNSESLKIDKSLSDADARKIMVVRDLVKSQGYTQYNPVTIAKDIDETTIAQIEESAMELVGVSVAIEPVRDYPNKTLASHVLGYVGKIPSTQEEEYVAKGYSKKDMIGLSGIEKSYEDALKGKDGYKMVQVDAVGRISQEIESKEPKSGDTVYLSLDKDLQEVAESSLKQIVEVATKGGTFKSKLGDKAVATYAGKAKSGAIIALDVKTGEVLASASYPDYDPNKFATGISSKDYKALQPENQNDLLAASPLLNLVSQGAFQPGSTFKIITGMAALENGLDPNYSIADTGVIRLGGQTFGDYVWNHGKGNHGITNLYKAIQESCNIYFYTIASGKNWIGSNDPGINMGSDKVLEVAKMFGLDESTGLGRQIEERFGRVPNTKDKLEATQTMLKTELMKKMANDFSDITKAKDPKEFEKRIDEIVGWAAEEKTPGRVEAMERLKKLKVKEDKIEPNADSIVFSYLNFAKWSVADTFNLAIGQGENAYTPAQMARAIAAVANGGNLVDLTVVEKSVSSDYSKSKTVEQKSTKIPFKHPENIKELIKGMKLVSTQGSGKGVYANFPVEVATKTGTAEKSGKIPTENEYQYLKSHIKSYSVDLKEAEKLADKFKKEKERELSKEKEKEIKEKLKDKKLDEKEREKLEEQLKDGVKVKLDNTDKINASYLRKAMKELNQDLTDEQIDKYKADYASFSWNVSFAPADDPEIAVICVIPQGDSSAFSLLPSREVIGAYMGLLDNSDKEKDKKSDKKEPNKAEQSSNSMNFSSQINR</sequence>
<dbReference type="InterPro" id="IPR005311">
    <property type="entry name" value="PBP_dimer"/>
</dbReference>
<comment type="subcellular location">
    <subcellularLocation>
        <location evidence="2">Cell membrane</location>
    </subcellularLocation>
    <subcellularLocation>
        <location evidence="1">Membrane</location>
        <topology evidence="1">Single-pass membrane protein</topology>
    </subcellularLocation>
</comment>
<evidence type="ECO:0000256" key="12">
    <source>
        <dbReference type="SAM" id="MobiDB-lite"/>
    </source>
</evidence>
<gene>
    <name evidence="16" type="ORF">J2Z43_002671</name>
</gene>
<evidence type="ECO:0000256" key="5">
    <source>
        <dbReference type="ARBA" id="ARBA00022692"/>
    </source>
</evidence>
<evidence type="ECO:0000256" key="7">
    <source>
        <dbReference type="ARBA" id="ARBA00022984"/>
    </source>
</evidence>
<proteinExistence type="inferred from homology"/>
<feature type="compositionally biased region" description="Basic and acidic residues" evidence="12">
    <location>
        <begin position="961"/>
        <end position="977"/>
    </location>
</feature>
<evidence type="ECO:0000256" key="4">
    <source>
        <dbReference type="ARBA" id="ARBA00022475"/>
    </source>
</evidence>
<evidence type="ECO:0000256" key="6">
    <source>
        <dbReference type="ARBA" id="ARBA00022960"/>
    </source>
</evidence>
<keyword evidence="4" id="KW-1003">Cell membrane</keyword>
<evidence type="ECO:0000256" key="10">
    <source>
        <dbReference type="ARBA" id="ARBA00023316"/>
    </source>
</evidence>
<dbReference type="InterPro" id="IPR050515">
    <property type="entry name" value="Beta-lactam/transpept"/>
</dbReference>
<dbReference type="Pfam" id="PF00905">
    <property type="entry name" value="Transpeptidase"/>
    <property type="match status" value="2"/>
</dbReference>
<keyword evidence="9 13" id="KW-0472">Membrane</keyword>
<evidence type="ECO:0000256" key="9">
    <source>
        <dbReference type="ARBA" id="ARBA00023136"/>
    </source>
</evidence>
<dbReference type="Gene3D" id="3.40.710.10">
    <property type="entry name" value="DD-peptidase/beta-lactamase superfamily"/>
    <property type="match status" value="1"/>
</dbReference>
<feature type="transmembrane region" description="Helical" evidence="13">
    <location>
        <begin position="12"/>
        <end position="30"/>
    </location>
</feature>
<evidence type="ECO:0000256" key="8">
    <source>
        <dbReference type="ARBA" id="ARBA00022989"/>
    </source>
</evidence>
<accession>A0ABS4EE46</accession>
<keyword evidence="11" id="KW-0175">Coiled coil</keyword>
<keyword evidence="7" id="KW-0573">Peptidoglycan synthesis</keyword>
<feature type="domain" description="Penicillin-binding protein transpeptidase" evidence="14">
    <location>
        <begin position="424"/>
        <end position="600"/>
    </location>
</feature>
<evidence type="ECO:0000256" key="2">
    <source>
        <dbReference type="ARBA" id="ARBA00004236"/>
    </source>
</evidence>
<dbReference type="SUPFAM" id="SSF56601">
    <property type="entry name" value="beta-lactamase/transpeptidase-like"/>
    <property type="match status" value="1"/>
</dbReference>
<feature type="compositionally biased region" description="Polar residues" evidence="12">
    <location>
        <begin position="978"/>
        <end position="993"/>
    </location>
</feature>
<evidence type="ECO:0000256" key="3">
    <source>
        <dbReference type="ARBA" id="ARBA00007171"/>
    </source>
</evidence>
<keyword evidence="6" id="KW-0133">Cell shape</keyword>
<organism evidence="16 17">
    <name type="scientific">Metaclostridioides mangenotii</name>
    <dbReference type="NCBI Taxonomy" id="1540"/>
    <lineage>
        <taxon>Bacteria</taxon>
        <taxon>Bacillati</taxon>
        <taxon>Bacillota</taxon>
        <taxon>Clostridia</taxon>
        <taxon>Peptostreptococcales</taxon>
        <taxon>Peptostreptococcaceae</taxon>
        <taxon>Metaclostridioides</taxon>
    </lineage>
</organism>
<evidence type="ECO:0000259" key="15">
    <source>
        <dbReference type="Pfam" id="PF03717"/>
    </source>
</evidence>
<dbReference type="InterPro" id="IPR001460">
    <property type="entry name" value="PCN-bd_Tpept"/>
</dbReference>
<keyword evidence="8 13" id="KW-1133">Transmembrane helix</keyword>
<feature type="domain" description="Penicillin-binding protein transpeptidase" evidence="14">
    <location>
        <begin position="691"/>
        <end position="806"/>
    </location>
</feature>
<dbReference type="InterPro" id="IPR036138">
    <property type="entry name" value="PBP_dimer_sf"/>
</dbReference>
<evidence type="ECO:0000256" key="11">
    <source>
        <dbReference type="SAM" id="Coils"/>
    </source>
</evidence>
<dbReference type="SUPFAM" id="SSF56519">
    <property type="entry name" value="Penicillin binding protein dimerisation domain"/>
    <property type="match status" value="1"/>
</dbReference>
<dbReference type="PANTHER" id="PTHR30627:SF2">
    <property type="entry name" value="PEPTIDOGLYCAN D,D-TRANSPEPTIDASE MRDA"/>
    <property type="match status" value="1"/>
</dbReference>
<evidence type="ECO:0000256" key="1">
    <source>
        <dbReference type="ARBA" id="ARBA00004167"/>
    </source>
</evidence>
<keyword evidence="10" id="KW-0961">Cell wall biogenesis/degradation</keyword>
<keyword evidence="17" id="KW-1185">Reference proteome</keyword>
<comment type="similarity">
    <text evidence="3">Belongs to the transpeptidase family.</text>
</comment>
<dbReference type="PANTHER" id="PTHR30627">
    <property type="entry name" value="PEPTIDOGLYCAN D,D-TRANSPEPTIDASE"/>
    <property type="match status" value="1"/>
</dbReference>
<dbReference type="Proteomes" id="UP000767291">
    <property type="component" value="Unassembled WGS sequence"/>
</dbReference>